<dbReference type="KEGG" id="psyt:DSAG12_03203"/>
<dbReference type="GeneID" id="41331173"/>
<dbReference type="InterPro" id="IPR005180">
    <property type="entry name" value="DUF302"/>
</dbReference>
<dbReference type="Gene3D" id="3.30.310.70">
    <property type="entry name" value="TT1751-like domain"/>
    <property type="match status" value="1"/>
</dbReference>
<evidence type="ECO:0000313" key="2">
    <source>
        <dbReference type="EMBL" id="QEE17370.1"/>
    </source>
</evidence>
<accession>A0A5B9DF04</accession>
<dbReference type="EMBL" id="CP042905">
    <property type="protein sequence ID" value="QEE17370.1"/>
    <property type="molecule type" value="Genomic_DNA"/>
</dbReference>
<evidence type="ECO:0000259" key="1">
    <source>
        <dbReference type="Pfam" id="PF03625"/>
    </source>
</evidence>
<dbReference type="PIRSF" id="PIRSF021774">
    <property type="entry name" value="UCP021774"/>
    <property type="match status" value="1"/>
</dbReference>
<proteinExistence type="predicted"/>
<gene>
    <name evidence="2" type="ORF">DSAG12_03203</name>
</gene>
<protein>
    <submittedName>
        <fullName evidence="2">DUF302 domain-containing protein</fullName>
    </submittedName>
</protein>
<dbReference type="InterPro" id="IPR035923">
    <property type="entry name" value="TT1751-like_sf"/>
</dbReference>
<reference evidence="2 3" key="1">
    <citation type="journal article" date="2020" name="Nature">
        <title>Isolation of an archaeon at the prokaryote-eukaryote interface.</title>
        <authorList>
            <person name="Imachi H."/>
            <person name="Nobu M.K."/>
            <person name="Nakahara N."/>
            <person name="Morono Y."/>
            <person name="Ogawara M."/>
            <person name="Takaki Y."/>
            <person name="Takano Y."/>
            <person name="Uematsu K."/>
            <person name="Ikuta T."/>
            <person name="Ito M."/>
            <person name="Matsui Y."/>
            <person name="Miyazaki M."/>
            <person name="Murata K."/>
            <person name="Saito Y."/>
            <person name="Sakai S."/>
            <person name="Song C."/>
            <person name="Tasumi E."/>
            <person name="Yamanaka Y."/>
            <person name="Yamaguchi T."/>
            <person name="Kamagata Y."/>
            <person name="Tamaki H."/>
            <person name="Takai K."/>
        </authorList>
    </citation>
    <scope>NUCLEOTIDE SEQUENCE [LARGE SCALE GENOMIC DNA]</scope>
    <source>
        <strain evidence="2 3">MK-D1</strain>
    </source>
</reference>
<dbReference type="SUPFAM" id="SSF103247">
    <property type="entry name" value="TT1751-like"/>
    <property type="match status" value="1"/>
</dbReference>
<dbReference type="PANTHER" id="PTHR38342:SF1">
    <property type="entry name" value="SLR5037 PROTEIN"/>
    <property type="match status" value="1"/>
</dbReference>
<evidence type="ECO:0000313" key="3">
    <source>
        <dbReference type="Proteomes" id="UP000321408"/>
    </source>
</evidence>
<dbReference type="InterPro" id="IPR016796">
    <property type="entry name" value="UCP021774"/>
</dbReference>
<dbReference type="AlphaFoldDB" id="A0A5B9DF04"/>
<dbReference type="RefSeq" id="WP_147664265.1">
    <property type="nucleotide sequence ID" value="NZ_CP042905.2"/>
</dbReference>
<sequence length="131" mass="14749">MVDILKKELKMDFDSAVTRVEKIVSEEGFTVMLTKPIDEIFKKKLGLKEYPKYTTILACGAKFAKAAMDVSKDVGLLFPCSFVVYEEGNKIYVSHSSIMKIAPEIGFASYEEMKPVIEMTGKAVHTAWDRL</sequence>
<name>A0A5B9DF04_9ARCH</name>
<feature type="domain" description="DUF302" evidence="1">
    <location>
        <begin position="39"/>
        <end position="95"/>
    </location>
</feature>
<reference evidence="2 3" key="2">
    <citation type="journal article" date="2024" name="Int. J. Syst. Evol. Microbiol.">
        <title>Promethearchaeum syntrophicum gen. nov., sp. nov., an anaerobic, obligately syntrophic archaeon, the first isolate of the lineage 'Asgard' archaea, and proposal of the new archaeal phylum Promethearchaeota phyl. nov. and kingdom Promethearchaeati regn. nov.</title>
        <authorList>
            <person name="Imachi H."/>
            <person name="Nobu M.K."/>
            <person name="Kato S."/>
            <person name="Takaki Y."/>
            <person name="Miyazaki M."/>
            <person name="Miyata M."/>
            <person name="Ogawara M."/>
            <person name="Saito Y."/>
            <person name="Sakai S."/>
            <person name="Tahara Y.O."/>
            <person name="Takano Y."/>
            <person name="Tasumi E."/>
            <person name="Uematsu K."/>
            <person name="Yoshimura T."/>
            <person name="Itoh T."/>
            <person name="Ohkuma M."/>
            <person name="Takai K."/>
        </authorList>
    </citation>
    <scope>NUCLEOTIDE SEQUENCE [LARGE SCALE GENOMIC DNA]</scope>
    <source>
        <strain evidence="2 3">MK-D1</strain>
    </source>
</reference>
<dbReference type="Proteomes" id="UP000321408">
    <property type="component" value="Chromosome"/>
</dbReference>
<dbReference type="OrthoDB" id="2559at2157"/>
<dbReference type="PANTHER" id="PTHR38342">
    <property type="entry name" value="SLR5037 PROTEIN"/>
    <property type="match status" value="1"/>
</dbReference>
<keyword evidence="3" id="KW-1185">Reference proteome</keyword>
<organism evidence="2 3">
    <name type="scientific">Promethearchaeum syntrophicum</name>
    <dbReference type="NCBI Taxonomy" id="2594042"/>
    <lineage>
        <taxon>Archaea</taxon>
        <taxon>Promethearchaeati</taxon>
        <taxon>Promethearchaeota</taxon>
        <taxon>Promethearchaeia</taxon>
        <taxon>Promethearchaeales</taxon>
        <taxon>Promethearchaeaceae</taxon>
        <taxon>Promethearchaeum</taxon>
    </lineage>
</organism>
<dbReference type="CDD" id="cd14797">
    <property type="entry name" value="DUF302"/>
    <property type="match status" value="1"/>
</dbReference>
<dbReference type="Pfam" id="PF03625">
    <property type="entry name" value="DUF302"/>
    <property type="match status" value="1"/>
</dbReference>